<name>I4Z2B4_9HYPH</name>
<feature type="transmembrane region" description="Helical" evidence="1">
    <location>
        <begin position="21"/>
        <end position="39"/>
    </location>
</feature>
<feature type="transmembrane region" description="Helical" evidence="1">
    <location>
        <begin position="51"/>
        <end position="73"/>
    </location>
</feature>
<evidence type="ECO:0000313" key="2">
    <source>
        <dbReference type="EMBL" id="EIM30356.1"/>
    </source>
</evidence>
<evidence type="ECO:0000313" key="3">
    <source>
        <dbReference type="Proteomes" id="UP000003947"/>
    </source>
</evidence>
<reference evidence="2 3" key="1">
    <citation type="submission" date="2012-02" db="EMBL/GenBank/DDBJ databases">
        <title>Improved High-Quality Draft sequence of Microvirga sp. WSM3557.</title>
        <authorList>
            <consortium name="US DOE Joint Genome Institute"/>
            <person name="Lucas S."/>
            <person name="Han J."/>
            <person name="Lapidus A."/>
            <person name="Cheng J.-F."/>
            <person name="Goodwin L."/>
            <person name="Pitluck S."/>
            <person name="Peters L."/>
            <person name="Zhang X."/>
            <person name="Detter J.C."/>
            <person name="Han C."/>
            <person name="Tapia R."/>
            <person name="Land M."/>
            <person name="Hauser L."/>
            <person name="Kyrpides N."/>
            <person name="Ivanova N."/>
            <person name="Pagani I."/>
            <person name="Brau L."/>
            <person name="Yates R."/>
            <person name="O'Hara G."/>
            <person name="Rui T."/>
            <person name="Howieson J."/>
            <person name="Reeve W."/>
            <person name="Woyke T."/>
        </authorList>
    </citation>
    <scope>NUCLEOTIDE SEQUENCE [LARGE SCALE GENOMIC DNA]</scope>
    <source>
        <strain evidence="2 3">WSM3557</strain>
    </source>
</reference>
<keyword evidence="1" id="KW-0812">Transmembrane</keyword>
<dbReference type="PATRIC" id="fig|864069.3.peg.1009"/>
<sequence length="78" mass="8369">MKHIRNERIKLLASNIDRASSAVLTLGVASPIVGIIFQINGFGQNVAPWQLGLAVLGFLGTSAGIHFAARFVLRDLEP</sequence>
<dbReference type="Proteomes" id="UP000003947">
    <property type="component" value="Unassembled WGS sequence"/>
</dbReference>
<dbReference type="AlphaFoldDB" id="I4Z2B4"/>
<proteinExistence type="predicted"/>
<gene>
    <name evidence="2" type="ORF">MicloDRAFT_00009060</name>
</gene>
<dbReference type="eggNOG" id="ENOG50339S4">
    <property type="taxonomic scope" value="Bacteria"/>
</dbReference>
<dbReference type="HOGENOM" id="CLU_2618064_0_0_5"/>
<keyword evidence="1" id="KW-1133">Transmembrane helix</keyword>
<accession>I4Z2B4</accession>
<keyword evidence="1" id="KW-0472">Membrane</keyword>
<protein>
    <submittedName>
        <fullName evidence="2">Uncharacterized protein</fullName>
    </submittedName>
</protein>
<organism evidence="2 3">
    <name type="scientific">Microvirga lotononidis</name>
    <dbReference type="NCBI Taxonomy" id="864069"/>
    <lineage>
        <taxon>Bacteria</taxon>
        <taxon>Pseudomonadati</taxon>
        <taxon>Pseudomonadota</taxon>
        <taxon>Alphaproteobacteria</taxon>
        <taxon>Hyphomicrobiales</taxon>
        <taxon>Methylobacteriaceae</taxon>
        <taxon>Microvirga</taxon>
    </lineage>
</organism>
<keyword evidence="3" id="KW-1185">Reference proteome</keyword>
<evidence type="ECO:0000256" key="1">
    <source>
        <dbReference type="SAM" id="Phobius"/>
    </source>
</evidence>
<dbReference type="EMBL" id="JH660638">
    <property type="protein sequence ID" value="EIM30356.1"/>
    <property type="molecule type" value="Genomic_DNA"/>
</dbReference>